<dbReference type="Pfam" id="PF03318">
    <property type="entry name" value="ETX_MTX2"/>
    <property type="match status" value="1"/>
</dbReference>
<keyword evidence="1" id="KW-0808">Transferase</keyword>
<name>A0A243BMB8_BACTU</name>
<gene>
    <name evidence="1" type="ORF">BK742_03605</name>
</gene>
<proteinExistence type="predicted"/>
<dbReference type="InterPro" id="IPR004991">
    <property type="entry name" value="Aerolysin-like"/>
</dbReference>
<reference evidence="1 2" key="1">
    <citation type="submission" date="2016-10" db="EMBL/GenBank/DDBJ databases">
        <title>Comparative genomics of Bacillus thuringiensis reveals a path to pathogens against multiple invertebrate hosts.</title>
        <authorList>
            <person name="Zheng J."/>
            <person name="Gao Q."/>
            <person name="Liu H."/>
            <person name="Peng D."/>
            <person name="Ruan L."/>
            <person name="Sun M."/>
        </authorList>
    </citation>
    <scope>NUCLEOTIDE SEQUENCE [LARGE SCALE GENOMIC DNA]</scope>
    <source>
        <strain evidence="1">BGSC 4BX1</strain>
    </source>
</reference>
<organism evidence="1 2">
    <name type="scientific">Bacillus thuringiensis serovar pingluonsis</name>
    <dbReference type="NCBI Taxonomy" id="180881"/>
    <lineage>
        <taxon>Bacteria</taxon>
        <taxon>Bacillati</taxon>
        <taxon>Bacillota</taxon>
        <taxon>Bacilli</taxon>
        <taxon>Bacillales</taxon>
        <taxon>Bacillaceae</taxon>
        <taxon>Bacillus</taxon>
        <taxon>Bacillus cereus group</taxon>
    </lineage>
</organism>
<accession>A0A243BMB8</accession>
<dbReference type="PANTHER" id="PTHR39244:SF5">
    <property type="entry name" value="NATTERIN-3-LIKE"/>
    <property type="match status" value="1"/>
</dbReference>
<dbReference type="GO" id="GO:0016740">
    <property type="term" value="F:transferase activity"/>
    <property type="evidence" value="ECO:0007669"/>
    <property type="project" value="UniProtKB-KW"/>
</dbReference>
<dbReference type="SUPFAM" id="SSF56973">
    <property type="entry name" value="Aerolisin/ETX pore-forming domain"/>
    <property type="match status" value="1"/>
</dbReference>
<dbReference type="CDD" id="cd20223">
    <property type="entry name" value="PFM_epsilon-toxin-like"/>
    <property type="match status" value="1"/>
</dbReference>
<dbReference type="RefSeq" id="WP_088118891.1">
    <property type="nucleotide sequence ID" value="NZ_NFDL01000013.1"/>
</dbReference>
<dbReference type="Proteomes" id="UP000195089">
    <property type="component" value="Unassembled WGS sequence"/>
</dbReference>
<protein>
    <submittedName>
        <fullName evidence="1">Sulfurtransferase</fullName>
    </submittedName>
</protein>
<evidence type="ECO:0000313" key="1">
    <source>
        <dbReference type="EMBL" id="OTY48309.1"/>
    </source>
</evidence>
<comment type="caution">
    <text evidence="1">The sequence shown here is derived from an EMBL/GenBank/DDBJ whole genome shotgun (WGS) entry which is preliminary data.</text>
</comment>
<dbReference type="PANTHER" id="PTHR39244">
    <property type="entry name" value="NATTERIN-4"/>
    <property type="match status" value="1"/>
</dbReference>
<dbReference type="InterPro" id="IPR053237">
    <property type="entry name" value="Natterin_C"/>
</dbReference>
<dbReference type="EMBL" id="NFDL01000013">
    <property type="protein sequence ID" value="OTY48309.1"/>
    <property type="molecule type" value="Genomic_DNA"/>
</dbReference>
<dbReference type="AlphaFoldDB" id="A0A243BMB8"/>
<sequence length="328" mass="35725">MKNSKKLKRKILACGAIASISTTLVTPLPTLASADQINTSELEKDAKVDTAILEWKVPLFKATEIYGKNIVVPSGYEFRSLTSHGYNTSYKNLEYHQFSVEADGSPIITNSNNIFVGKTTLTNNTDQEQTLSTNSFSKMISNSVTHSTTHGFKFGTKASAKFNIPFVGETGIELSAEYNFSDTSSETSSESFTYIATPQNIKVPAHSSVEVVVSLDTVKANGNVKLLAKMSGEDMGSFNYKSTTGGIGKSYVYNKSFNSLVTYASKIEKLQNISANPDGKTINIIGSGKYEAEYGTEFNVTVTPIDKNGKSVDEGYTYKVKPEITKEK</sequence>
<dbReference type="Gene3D" id="2.170.15.10">
    <property type="entry name" value="Proaerolysin, chain A, domain 3"/>
    <property type="match status" value="1"/>
</dbReference>
<evidence type="ECO:0000313" key="2">
    <source>
        <dbReference type="Proteomes" id="UP000195089"/>
    </source>
</evidence>